<evidence type="ECO:0000313" key="2">
    <source>
        <dbReference type="Proteomes" id="UP000003835"/>
    </source>
</evidence>
<keyword evidence="2" id="KW-1185">Reference proteome</keyword>
<organism evidence="1 2">
    <name type="scientific">Coleofasciculus chthonoplastes PCC 7420</name>
    <dbReference type="NCBI Taxonomy" id="118168"/>
    <lineage>
        <taxon>Bacteria</taxon>
        <taxon>Bacillati</taxon>
        <taxon>Cyanobacteriota</taxon>
        <taxon>Cyanophyceae</taxon>
        <taxon>Coleofasciculales</taxon>
        <taxon>Coleofasciculaceae</taxon>
        <taxon>Coleofasciculus</taxon>
    </lineage>
</organism>
<dbReference type="STRING" id="118168.MC7420_6313"/>
<dbReference type="AlphaFoldDB" id="B4VQF2"/>
<proteinExistence type="predicted"/>
<dbReference type="EMBL" id="DS989848">
    <property type="protein sequence ID" value="EDX75658.1"/>
    <property type="molecule type" value="Genomic_DNA"/>
</dbReference>
<protein>
    <submittedName>
        <fullName evidence="1">Uncharacterized protein</fullName>
    </submittedName>
</protein>
<reference evidence="1 2" key="1">
    <citation type="submission" date="2008-07" db="EMBL/GenBank/DDBJ databases">
        <authorList>
            <person name="Tandeau de Marsac N."/>
            <person name="Ferriera S."/>
            <person name="Johnson J."/>
            <person name="Kravitz S."/>
            <person name="Beeson K."/>
            <person name="Sutton G."/>
            <person name="Rogers Y.-H."/>
            <person name="Friedman R."/>
            <person name="Frazier M."/>
            <person name="Venter J.C."/>
        </authorList>
    </citation>
    <scope>NUCLEOTIDE SEQUENCE [LARGE SCALE GENOMIC DNA]</scope>
    <source>
        <strain evidence="1 2">PCC 7420</strain>
    </source>
</reference>
<name>B4VQF2_9CYAN</name>
<dbReference type="RefSeq" id="WP_006100798.1">
    <property type="nucleotide sequence ID" value="NZ_DS989848.1"/>
</dbReference>
<accession>B4VQF2</accession>
<dbReference type="Proteomes" id="UP000003835">
    <property type="component" value="Unassembled WGS sequence"/>
</dbReference>
<dbReference type="OrthoDB" id="9810907at2"/>
<evidence type="ECO:0000313" key="1">
    <source>
        <dbReference type="EMBL" id="EDX75658.1"/>
    </source>
</evidence>
<sequence>MSAYSNSKRDRTQLDALIGLIDRRRLQLQQSAYCLGQRIYAEKPGVFVERIGVYWQIWRSEREQPSL</sequence>
<dbReference type="HOGENOM" id="CLU_2805052_0_0_3"/>
<gene>
    <name evidence="1" type="ORF">MC7420_6313</name>
</gene>